<name>A0A7J6GVC8_CANSA</name>
<dbReference type="AlphaFoldDB" id="A0A7J6GVC8"/>
<dbReference type="Proteomes" id="UP000583929">
    <property type="component" value="Unassembled WGS sequence"/>
</dbReference>
<protein>
    <submittedName>
        <fullName evidence="3">Uncharacterized protein</fullName>
    </submittedName>
</protein>
<evidence type="ECO:0000313" key="5">
    <source>
        <dbReference type="Proteomes" id="UP000583929"/>
    </source>
</evidence>
<comment type="caution">
    <text evidence="3">The sequence shown here is derived from an EMBL/GenBank/DDBJ whole genome shotgun (WGS) entry which is preliminary data.</text>
</comment>
<keyword evidence="5" id="KW-1185">Reference proteome</keyword>
<dbReference type="EMBL" id="JAATIQ010000084">
    <property type="protein sequence ID" value="KAF4386019.1"/>
    <property type="molecule type" value="Genomic_DNA"/>
</dbReference>
<gene>
    <name evidence="2" type="ORF">F8388_000019</name>
    <name evidence="3" type="ORF">G4B88_031154</name>
</gene>
<organism evidence="3 5">
    <name type="scientific">Cannabis sativa</name>
    <name type="common">Hemp</name>
    <name type="synonym">Marijuana</name>
    <dbReference type="NCBI Taxonomy" id="3483"/>
    <lineage>
        <taxon>Eukaryota</taxon>
        <taxon>Viridiplantae</taxon>
        <taxon>Streptophyta</taxon>
        <taxon>Embryophyta</taxon>
        <taxon>Tracheophyta</taxon>
        <taxon>Spermatophyta</taxon>
        <taxon>Magnoliopsida</taxon>
        <taxon>eudicotyledons</taxon>
        <taxon>Gunneridae</taxon>
        <taxon>Pentapetalae</taxon>
        <taxon>rosids</taxon>
        <taxon>fabids</taxon>
        <taxon>Rosales</taxon>
        <taxon>Cannabaceae</taxon>
        <taxon>Cannabis</taxon>
    </lineage>
</organism>
<evidence type="ECO:0000313" key="2">
    <source>
        <dbReference type="EMBL" id="KAF4360150.1"/>
    </source>
</evidence>
<dbReference type="EMBL" id="JAATIP010000207">
    <property type="protein sequence ID" value="KAF4360150.1"/>
    <property type="molecule type" value="Genomic_DNA"/>
</dbReference>
<sequence>MLVLDELPPSIVARFAAPHNSSTRRLRARFSSPTDSAKTRANSTESGTIRSPSHALFPTSKVSTNNVALAYWSACMGHVSISTPAAIPSNTEFQPQ</sequence>
<evidence type="ECO:0000256" key="1">
    <source>
        <dbReference type="SAM" id="MobiDB-lite"/>
    </source>
</evidence>
<evidence type="ECO:0000313" key="3">
    <source>
        <dbReference type="EMBL" id="KAF4386019.1"/>
    </source>
</evidence>
<reference evidence="4 5" key="1">
    <citation type="journal article" date="2020" name="bioRxiv">
        <title>Sequence and annotation of 42 cannabis genomes reveals extensive copy number variation in cannabinoid synthesis and pathogen resistance genes.</title>
        <authorList>
            <person name="Mckernan K.J."/>
            <person name="Helbert Y."/>
            <person name="Kane L.T."/>
            <person name="Ebling H."/>
            <person name="Zhang L."/>
            <person name="Liu B."/>
            <person name="Eaton Z."/>
            <person name="Mclaughlin S."/>
            <person name="Kingan S."/>
            <person name="Baybayan P."/>
            <person name="Concepcion G."/>
            <person name="Jordan M."/>
            <person name="Riva A."/>
            <person name="Barbazuk W."/>
            <person name="Harkins T."/>
        </authorList>
    </citation>
    <scope>NUCLEOTIDE SEQUENCE [LARGE SCALE GENOMIC DNA]</scope>
    <source>
        <strain evidence="4 5">cv. Jamaican Lion 4</strain>
        <strain evidence="3">Father</strain>
        <strain evidence="2">Mother</strain>
        <tissue evidence="3">Leaf</tissue>
    </source>
</reference>
<dbReference type="Proteomes" id="UP000525078">
    <property type="component" value="Unassembled WGS sequence"/>
</dbReference>
<feature type="compositionally biased region" description="Polar residues" evidence="1">
    <location>
        <begin position="31"/>
        <end position="51"/>
    </location>
</feature>
<feature type="region of interest" description="Disordered" evidence="1">
    <location>
        <begin position="20"/>
        <end position="57"/>
    </location>
</feature>
<evidence type="ECO:0000313" key="4">
    <source>
        <dbReference type="Proteomes" id="UP000525078"/>
    </source>
</evidence>
<accession>A0A7J6GVC8</accession>
<proteinExistence type="predicted"/>